<comment type="caution">
    <text evidence="2">The sequence shown here is derived from an EMBL/GenBank/DDBJ whole genome shotgun (WGS) entry which is preliminary data.</text>
</comment>
<evidence type="ECO:0000256" key="1">
    <source>
        <dbReference type="SAM" id="Coils"/>
    </source>
</evidence>
<reference evidence="2 3" key="1">
    <citation type="submission" date="2019-03" db="EMBL/GenBank/DDBJ databases">
        <title>Genomic Encyclopedia of Type Strains, Phase IV (KMG-IV): sequencing the most valuable type-strain genomes for metagenomic binning, comparative biology and taxonomic classification.</title>
        <authorList>
            <person name="Goeker M."/>
        </authorList>
    </citation>
    <scope>NUCLEOTIDE SEQUENCE [LARGE SCALE GENOMIC DNA]</scope>
    <source>
        <strain evidence="2 3">DSM 25287</strain>
    </source>
</reference>
<gene>
    <name evidence="2" type="ORF">EV699_12210</name>
</gene>
<keyword evidence="1" id="KW-0175">Coiled coil</keyword>
<evidence type="ECO:0000313" key="2">
    <source>
        <dbReference type="EMBL" id="TCO78842.1"/>
    </source>
</evidence>
<dbReference type="EMBL" id="SLWY01000022">
    <property type="protein sequence ID" value="TCO78842.1"/>
    <property type="molecule type" value="Genomic_DNA"/>
</dbReference>
<organism evidence="2 3">
    <name type="scientific">Plasticicumulans lactativorans</name>
    <dbReference type="NCBI Taxonomy" id="1133106"/>
    <lineage>
        <taxon>Bacteria</taxon>
        <taxon>Pseudomonadati</taxon>
        <taxon>Pseudomonadota</taxon>
        <taxon>Gammaproteobacteria</taxon>
        <taxon>Candidatus Competibacteraceae</taxon>
        <taxon>Plasticicumulans</taxon>
    </lineage>
</organism>
<dbReference type="InterPro" id="IPR007139">
    <property type="entry name" value="DUF349"/>
</dbReference>
<proteinExistence type="predicted"/>
<dbReference type="SUPFAM" id="SSF48371">
    <property type="entry name" value="ARM repeat"/>
    <property type="match status" value="1"/>
</dbReference>
<dbReference type="Pfam" id="PF03993">
    <property type="entry name" value="DUF349"/>
    <property type="match status" value="3"/>
</dbReference>
<keyword evidence="3" id="KW-1185">Reference proteome</keyword>
<name>A0A4R2L017_9GAMM</name>
<feature type="coiled-coil region" evidence="1">
    <location>
        <begin position="606"/>
        <end position="633"/>
    </location>
</feature>
<dbReference type="Proteomes" id="UP000295765">
    <property type="component" value="Unassembled WGS sequence"/>
</dbReference>
<evidence type="ECO:0000313" key="3">
    <source>
        <dbReference type="Proteomes" id="UP000295765"/>
    </source>
</evidence>
<sequence length="921" mass="100211">MILKRLFRRTPSWRHRDPRVRQQAARGLATDDPHLLELVADADAGVRRAALERIGAPAVLLDRLAAETNATVREIVLLRLRQVLAGRGDAALALDQRLAVLADPRLPEELFVPLASEGAEVALRLAALARVQAGERLVEIAIADPSAEVRLAAVERLHEPAALERVLRDSRGRDKRVHRIARERLAGHASAAAAHARVQALCEAMAQLAAQETIDAAAAARFLQLERDWAAAGDTAAHAARYQAARVQVDARLREHNARLLGAQRLAQRLAACADGGADVATLDALAADWEAAGRPGGGSFGERLAELRAAAQRRAGEHAGAAAREALLRELDGLAAPRRADLERLRAAWEQAPAGLPAPLREALQQRFEAALGRARERQARQHDDAQAAGSALAERVAAFERALDAGELREAGALADQIHAAAADGPRPDAALQRRLQAGTARLAQLRGWQRWGGSQAREHLCESAAALVGSALEPAEIARRVQALREAWKHLDHEGAPSARALWDRFNTTCEAAYAPCREHFQAAAEARRASLGARNDLCEQLEACARDTDWSAPDWRALERVVREAVRAWRTLGPAPRASHKALERRFRQAQDAIGRRLDAERARERSRRERLIEELERHTGETTELRAAIAAAKQAQATWAPTVQLPRDAEQALWLRFRAVCDAIFARREAERDSVEAERRDNLGARLAACAELEELAGLSPPDAVLAARLRAAELVTGWEHLGPVPRGEAAALDARFEAARAAFAAAVEAAERARDRRAVRELAEKAALCARAEELALAGAPIDAPLVEEIRADWAGFAMLPPALERRLQVRLERALAAHDDAALAALAATRAAGADTRRLLCLRLEHLAGFELPPEQARTLLEFRVNQLPDAFGRGEREVDAAAVIIIEWYCTPAPRDAELDTRFATALLVLGRA</sequence>
<dbReference type="AlphaFoldDB" id="A0A4R2L017"/>
<dbReference type="InterPro" id="IPR016024">
    <property type="entry name" value="ARM-type_fold"/>
</dbReference>
<dbReference type="RefSeq" id="WP_132545009.1">
    <property type="nucleotide sequence ID" value="NZ_SLWY01000022.1"/>
</dbReference>
<protein>
    <submittedName>
        <fullName evidence="2">Uncharacterized protein DUF349</fullName>
    </submittedName>
</protein>
<dbReference type="OrthoDB" id="5523335at2"/>
<accession>A0A4R2L017</accession>